<keyword evidence="2" id="KW-1185">Reference proteome</keyword>
<name>A0ABY4CSH7_9BACT</name>
<dbReference type="Proteomes" id="UP000831113">
    <property type="component" value="Chromosome"/>
</dbReference>
<evidence type="ECO:0000313" key="2">
    <source>
        <dbReference type="Proteomes" id="UP000831113"/>
    </source>
</evidence>
<protein>
    <submittedName>
        <fullName evidence="1">Uncharacterized protein</fullName>
    </submittedName>
</protein>
<evidence type="ECO:0000313" key="1">
    <source>
        <dbReference type="EMBL" id="UOG73195.1"/>
    </source>
</evidence>
<accession>A0ABY4CSH7</accession>
<gene>
    <name evidence="1" type="ORF">MTX78_13790</name>
</gene>
<dbReference type="EMBL" id="CP094669">
    <property type="protein sequence ID" value="UOG73195.1"/>
    <property type="molecule type" value="Genomic_DNA"/>
</dbReference>
<sequence>MGFRESRVADMFGIDAPHKLTERYQRVGKTLRPRYLSPDCRQLLHNAGALVKVNILEDPDYRVATDAG</sequence>
<reference evidence="1 2" key="1">
    <citation type="submission" date="2022-03" db="EMBL/GenBank/DDBJ databases">
        <title>Hymenobactersp. isolated from the air.</title>
        <authorList>
            <person name="Won M."/>
            <person name="Kwon S.-W."/>
        </authorList>
    </citation>
    <scope>NUCLEOTIDE SEQUENCE [LARGE SCALE GENOMIC DNA]</scope>
    <source>
        <strain evidence="1 2">KACC 21982</strain>
    </source>
</reference>
<organism evidence="1 2">
    <name type="scientific">Hymenobacter tibetensis</name>
    <dbReference type="NCBI Taxonomy" id="497967"/>
    <lineage>
        <taxon>Bacteria</taxon>
        <taxon>Pseudomonadati</taxon>
        <taxon>Bacteroidota</taxon>
        <taxon>Cytophagia</taxon>
        <taxon>Cytophagales</taxon>
        <taxon>Hymenobacteraceae</taxon>
        <taxon>Hymenobacter</taxon>
    </lineage>
</organism>
<proteinExistence type="predicted"/>
<dbReference type="RefSeq" id="WP_243795199.1">
    <property type="nucleotide sequence ID" value="NZ_CP094669.1"/>
</dbReference>